<name>A0A0F8Z9S5_9ZZZZ</name>
<comment type="caution">
    <text evidence="2">The sequence shown here is derived from an EMBL/GenBank/DDBJ whole genome shotgun (WGS) entry which is preliminary data.</text>
</comment>
<feature type="transmembrane region" description="Helical" evidence="1">
    <location>
        <begin position="33"/>
        <end position="58"/>
    </location>
</feature>
<protein>
    <submittedName>
        <fullName evidence="2">Uncharacterized protein</fullName>
    </submittedName>
</protein>
<keyword evidence="1" id="KW-0812">Transmembrane</keyword>
<accession>A0A0F8Z9S5</accession>
<sequence length="61" mass="6792">MTYFYLALLSYGVTFLGGLLLMLVEGHQDWKDCLIYGVINAVVFGTALYIALILFVTLNEA</sequence>
<keyword evidence="1" id="KW-1133">Transmembrane helix</keyword>
<gene>
    <name evidence="2" type="ORF">LCGC14_2721880</name>
</gene>
<proteinExistence type="predicted"/>
<feature type="transmembrane region" description="Helical" evidence="1">
    <location>
        <begin position="6"/>
        <end position="24"/>
    </location>
</feature>
<reference evidence="2" key="1">
    <citation type="journal article" date="2015" name="Nature">
        <title>Complex archaea that bridge the gap between prokaryotes and eukaryotes.</title>
        <authorList>
            <person name="Spang A."/>
            <person name="Saw J.H."/>
            <person name="Jorgensen S.L."/>
            <person name="Zaremba-Niedzwiedzka K."/>
            <person name="Martijn J."/>
            <person name="Lind A.E."/>
            <person name="van Eijk R."/>
            <person name="Schleper C."/>
            <person name="Guy L."/>
            <person name="Ettema T.J."/>
        </authorList>
    </citation>
    <scope>NUCLEOTIDE SEQUENCE</scope>
</reference>
<dbReference type="AlphaFoldDB" id="A0A0F8Z9S5"/>
<keyword evidence="1" id="KW-0472">Membrane</keyword>
<dbReference type="EMBL" id="LAZR01049050">
    <property type="protein sequence ID" value="KKK90547.1"/>
    <property type="molecule type" value="Genomic_DNA"/>
</dbReference>
<evidence type="ECO:0000313" key="2">
    <source>
        <dbReference type="EMBL" id="KKK90547.1"/>
    </source>
</evidence>
<organism evidence="2">
    <name type="scientific">marine sediment metagenome</name>
    <dbReference type="NCBI Taxonomy" id="412755"/>
    <lineage>
        <taxon>unclassified sequences</taxon>
        <taxon>metagenomes</taxon>
        <taxon>ecological metagenomes</taxon>
    </lineage>
</organism>
<evidence type="ECO:0000256" key="1">
    <source>
        <dbReference type="SAM" id="Phobius"/>
    </source>
</evidence>